<dbReference type="AlphaFoldDB" id="A0AAU9XZM7"/>
<organism evidence="1 2">
    <name type="scientific">Pocillopora meandrina</name>
    <dbReference type="NCBI Taxonomy" id="46732"/>
    <lineage>
        <taxon>Eukaryota</taxon>
        <taxon>Metazoa</taxon>
        <taxon>Cnidaria</taxon>
        <taxon>Anthozoa</taxon>
        <taxon>Hexacorallia</taxon>
        <taxon>Scleractinia</taxon>
        <taxon>Astrocoeniina</taxon>
        <taxon>Pocilloporidae</taxon>
        <taxon>Pocillopora</taxon>
    </lineage>
</organism>
<dbReference type="PANTHER" id="PTHR46579:SF2">
    <property type="entry name" value="C2H2-TYPE DOMAIN-CONTAINING PROTEIN"/>
    <property type="match status" value="1"/>
</dbReference>
<dbReference type="PANTHER" id="PTHR46579">
    <property type="entry name" value="F5/8 TYPE C DOMAIN-CONTAINING PROTEIN-RELATED"/>
    <property type="match status" value="1"/>
</dbReference>
<reference evidence="1 2" key="1">
    <citation type="submission" date="2022-05" db="EMBL/GenBank/DDBJ databases">
        <authorList>
            <consortium name="Genoscope - CEA"/>
            <person name="William W."/>
        </authorList>
    </citation>
    <scope>NUCLEOTIDE SEQUENCE [LARGE SCALE GENOMIC DNA]</scope>
</reference>
<gene>
    <name evidence="1" type="ORF">PMEA_00034400</name>
</gene>
<keyword evidence="2" id="KW-1185">Reference proteome</keyword>
<accession>A0AAU9XZM7</accession>
<dbReference type="Proteomes" id="UP001159428">
    <property type="component" value="Unassembled WGS sequence"/>
</dbReference>
<dbReference type="EMBL" id="CALNXJ010000087">
    <property type="protein sequence ID" value="CAH3162697.1"/>
    <property type="molecule type" value="Genomic_DNA"/>
</dbReference>
<evidence type="ECO:0000313" key="1">
    <source>
        <dbReference type="EMBL" id="CAH3162697.1"/>
    </source>
</evidence>
<name>A0AAU9XZM7_9CNID</name>
<proteinExistence type="predicted"/>
<evidence type="ECO:0000313" key="2">
    <source>
        <dbReference type="Proteomes" id="UP001159428"/>
    </source>
</evidence>
<comment type="caution">
    <text evidence="1">The sequence shown here is derived from an EMBL/GenBank/DDBJ whole genome shotgun (WGS) entry which is preliminary data.</text>
</comment>
<protein>
    <submittedName>
        <fullName evidence="1">Uncharacterized protein</fullName>
    </submittedName>
</protein>
<sequence>MQFALSVKLYNFDECVCQRPNGCSRCFKKFPRASFGDKPDFSGFDRESWEQQSNEDHGASAEKVCQAKTPSNAQKFASSSGAHYSVLFQLPYYDAIRFALIDPMHNLPLGSAKHVLKTWTEMGILSESDLEREQKRVSLEESLEADQKLMRFFQIIFPGSMEEFQQLMDCEGKQKGTLLEASVRVQQFCNMVESETGSPVNVNLSKTETEVPLPPIKRGCN</sequence>